<gene>
    <name evidence="1" type="ORF">B9479_005030</name>
</gene>
<evidence type="ECO:0000313" key="1">
    <source>
        <dbReference type="EMBL" id="TYJ54271.1"/>
    </source>
</evidence>
<dbReference type="EMBL" id="NIDF01000064">
    <property type="protein sequence ID" value="TYJ54271.1"/>
    <property type="molecule type" value="Genomic_DNA"/>
</dbReference>
<feature type="non-terminal residue" evidence="1">
    <location>
        <position position="51"/>
    </location>
</feature>
<name>A0A5D3AVK5_9TREE</name>
<proteinExistence type="predicted"/>
<reference evidence="1 2" key="1">
    <citation type="submission" date="2017-05" db="EMBL/GenBank/DDBJ databases">
        <title>The Genome Sequence of Tsuchiyaea wingfieldii DSM 27421.</title>
        <authorList>
            <person name="Cuomo C."/>
            <person name="Passer A."/>
            <person name="Billmyre B."/>
            <person name="Heitman J."/>
        </authorList>
    </citation>
    <scope>NUCLEOTIDE SEQUENCE [LARGE SCALE GENOMIC DNA]</scope>
    <source>
        <strain evidence="1 2">DSM 27421</strain>
    </source>
</reference>
<dbReference type="Proteomes" id="UP000322245">
    <property type="component" value="Unassembled WGS sequence"/>
</dbReference>
<comment type="caution">
    <text evidence="1">The sequence shown here is derived from an EMBL/GenBank/DDBJ whole genome shotgun (WGS) entry which is preliminary data.</text>
</comment>
<keyword evidence="2" id="KW-1185">Reference proteome</keyword>
<sequence length="51" mass="5802">MTDDIGLVFVSADQEAFEDLQKWKDLVVEKIQRNGLLAQIEDAIPSHPYTI</sequence>
<protein>
    <submittedName>
        <fullName evidence="1">Uncharacterized protein</fullName>
    </submittedName>
</protein>
<organism evidence="1 2">
    <name type="scientific">Cryptococcus floricola</name>
    <dbReference type="NCBI Taxonomy" id="2591691"/>
    <lineage>
        <taxon>Eukaryota</taxon>
        <taxon>Fungi</taxon>
        <taxon>Dikarya</taxon>
        <taxon>Basidiomycota</taxon>
        <taxon>Agaricomycotina</taxon>
        <taxon>Tremellomycetes</taxon>
        <taxon>Tremellales</taxon>
        <taxon>Cryptococcaceae</taxon>
        <taxon>Cryptococcus</taxon>
    </lineage>
</organism>
<dbReference type="AlphaFoldDB" id="A0A5D3AVK5"/>
<evidence type="ECO:0000313" key="2">
    <source>
        <dbReference type="Proteomes" id="UP000322245"/>
    </source>
</evidence>
<accession>A0A5D3AVK5</accession>